<dbReference type="PANTHER" id="PTHR37486:SF1">
    <property type="entry name" value="STRINGENT STARVATION PROTEIN B"/>
    <property type="match status" value="1"/>
</dbReference>
<protein>
    <submittedName>
        <fullName evidence="2">ClpXP protease specificity-enhancing factor</fullName>
    </submittedName>
</protein>
<dbReference type="GO" id="GO:0045732">
    <property type="term" value="P:positive regulation of protein catabolic process"/>
    <property type="evidence" value="ECO:0007669"/>
    <property type="project" value="TreeGrafter"/>
</dbReference>
<feature type="region of interest" description="Disordered" evidence="1">
    <location>
        <begin position="140"/>
        <end position="174"/>
    </location>
</feature>
<dbReference type="OrthoDB" id="9797358at2"/>
<dbReference type="PANTHER" id="PTHR37486">
    <property type="entry name" value="STRINGENT STARVATION PROTEIN B"/>
    <property type="match status" value="1"/>
</dbReference>
<dbReference type="InterPro" id="IPR007481">
    <property type="entry name" value="SspB"/>
</dbReference>
<accession>A0A2P1PTM3</accession>
<dbReference type="Proteomes" id="UP000241074">
    <property type="component" value="Chromosome"/>
</dbReference>
<dbReference type="GO" id="GO:0006508">
    <property type="term" value="P:proteolysis"/>
    <property type="evidence" value="ECO:0007669"/>
    <property type="project" value="UniProtKB-KW"/>
</dbReference>
<dbReference type="Pfam" id="PF04386">
    <property type="entry name" value="SspB"/>
    <property type="match status" value="1"/>
</dbReference>
<dbReference type="SUPFAM" id="SSF101738">
    <property type="entry name" value="SspB-like"/>
    <property type="match status" value="1"/>
</dbReference>
<keyword evidence="3" id="KW-1185">Reference proteome</keyword>
<dbReference type="PIRSF" id="PIRSF005276">
    <property type="entry name" value="SspB"/>
    <property type="match status" value="1"/>
</dbReference>
<dbReference type="GO" id="GO:0005829">
    <property type="term" value="C:cytosol"/>
    <property type="evidence" value="ECO:0007669"/>
    <property type="project" value="TreeGrafter"/>
</dbReference>
<sequence length="174" mass="18453">MSKDALPPVTSNRPYLIRAIYDWIVDNGQTPLIIVDARAPGVIVPPQSVRDGIVVLNISMTATGELELGNDLIRFNARFSGVSRGVQVPVAAVMAIRSREYGLGMVFSPDLVNDDDSDAGDADATELSLGAAPTAFAAEPVTQAVAEESDPLPLPPAPSTDPDRPKRGHLRVVK</sequence>
<dbReference type="KEGG" id="xba:C7S18_13775"/>
<dbReference type="InterPro" id="IPR036760">
    <property type="entry name" value="SspB-like_sf"/>
</dbReference>
<dbReference type="EMBL" id="CP027860">
    <property type="protein sequence ID" value="AVP98195.1"/>
    <property type="molecule type" value="Genomic_DNA"/>
</dbReference>
<name>A0A2P1PTM3_9GAMM</name>
<organism evidence="2 3">
    <name type="scientific">Ahniella affigens</name>
    <dbReference type="NCBI Taxonomy" id="2021234"/>
    <lineage>
        <taxon>Bacteria</taxon>
        <taxon>Pseudomonadati</taxon>
        <taxon>Pseudomonadota</taxon>
        <taxon>Gammaproteobacteria</taxon>
        <taxon>Lysobacterales</taxon>
        <taxon>Rhodanobacteraceae</taxon>
        <taxon>Ahniella</taxon>
    </lineage>
</organism>
<gene>
    <name evidence="2" type="ORF">C7S18_13775</name>
</gene>
<keyword evidence="2" id="KW-0378">Hydrolase</keyword>
<keyword evidence="2" id="KW-0645">Protease</keyword>
<dbReference type="GO" id="GO:0005840">
    <property type="term" value="C:ribosome"/>
    <property type="evidence" value="ECO:0007669"/>
    <property type="project" value="TreeGrafter"/>
</dbReference>
<reference evidence="2 3" key="2">
    <citation type="submission" date="2018-03" db="EMBL/GenBank/DDBJ databases">
        <authorList>
            <person name="Keele B.F."/>
        </authorList>
    </citation>
    <scope>NUCLEOTIDE SEQUENCE [LARGE SCALE GENOMIC DNA]</scope>
    <source>
        <strain evidence="2 3">D13</strain>
    </source>
</reference>
<dbReference type="NCBIfam" id="NF008769">
    <property type="entry name" value="PRK11798.2-5"/>
    <property type="match status" value="1"/>
</dbReference>
<proteinExistence type="predicted"/>
<dbReference type="AlphaFoldDB" id="A0A2P1PTM3"/>
<evidence type="ECO:0000256" key="1">
    <source>
        <dbReference type="SAM" id="MobiDB-lite"/>
    </source>
</evidence>
<dbReference type="RefSeq" id="WP_106892115.1">
    <property type="nucleotide sequence ID" value="NZ_CP027860.1"/>
</dbReference>
<dbReference type="GO" id="GO:0008233">
    <property type="term" value="F:peptidase activity"/>
    <property type="evidence" value="ECO:0007669"/>
    <property type="project" value="UniProtKB-KW"/>
</dbReference>
<dbReference type="Gene3D" id="2.30.30.220">
    <property type="entry name" value="SspB-like"/>
    <property type="match status" value="1"/>
</dbReference>
<reference evidence="2 3" key="1">
    <citation type="submission" date="2018-03" db="EMBL/GenBank/DDBJ databases">
        <title>Ahniella affigens gen. nov., sp. nov., a gammaproteobacterium isolated from sandy soil near a stream.</title>
        <authorList>
            <person name="Ko Y."/>
            <person name="Kim J.-H."/>
        </authorList>
    </citation>
    <scope>NUCLEOTIDE SEQUENCE [LARGE SCALE GENOMIC DNA]</scope>
    <source>
        <strain evidence="2 3">D13</strain>
    </source>
</reference>
<evidence type="ECO:0000313" key="3">
    <source>
        <dbReference type="Proteomes" id="UP000241074"/>
    </source>
</evidence>
<evidence type="ECO:0000313" key="2">
    <source>
        <dbReference type="EMBL" id="AVP98195.1"/>
    </source>
</evidence>